<dbReference type="OrthoDB" id="5177647at2"/>
<dbReference type="PANTHER" id="PTHR47359:SF3">
    <property type="entry name" value="NLP_P60 DOMAIN-CONTAINING PROTEIN-RELATED"/>
    <property type="match status" value="1"/>
</dbReference>
<organism evidence="6 7">
    <name type="scientific">Corynebacterium pseudopelargi</name>
    <dbReference type="NCBI Taxonomy" id="2080757"/>
    <lineage>
        <taxon>Bacteria</taxon>
        <taxon>Bacillati</taxon>
        <taxon>Actinomycetota</taxon>
        <taxon>Actinomycetes</taxon>
        <taxon>Mycobacteriales</taxon>
        <taxon>Corynebacteriaceae</taxon>
        <taxon>Corynebacterium</taxon>
    </lineage>
</organism>
<keyword evidence="3 6" id="KW-0378">Hydrolase</keyword>
<sequence>MIPLEAGITMLRALMPSPPKITLPTPVDFASTQALAGIVEKQAQLPGQAALLASDIATVEAIVQRARPEFEAAAADIAHLGQQFLAEASVYIPKMLSANPALALSAATNMASLPGIYVEAAYRRLEEAQARLSADTATLEGIAAQEHQESYGHVGLGSSEGHASAEERARGRKALVAAQSQLGTPYVWGGTQPGGFDCSGLTSYAWRQAGVELPRLAEHQNVGRQVSQAELIEGDLLVWDGHVAMYAGNGQIIEAGSPVQMSPLRTTNMGMPFKGYYRPQG</sequence>
<accession>A0A3G6J0H9</accession>
<dbReference type="EMBL" id="CP033898">
    <property type="protein sequence ID" value="AZA09870.1"/>
    <property type="molecule type" value="Genomic_DNA"/>
</dbReference>
<dbReference type="KEGG" id="cpso:CPPEL_08835"/>
<evidence type="ECO:0000313" key="6">
    <source>
        <dbReference type="EMBL" id="AZA09870.1"/>
    </source>
</evidence>
<proteinExistence type="inferred from homology"/>
<dbReference type="GO" id="GO:0006508">
    <property type="term" value="P:proteolysis"/>
    <property type="evidence" value="ECO:0007669"/>
    <property type="project" value="UniProtKB-KW"/>
</dbReference>
<dbReference type="PANTHER" id="PTHR47359">
    <property type="entry name" value="PEPTIDOGLYCAN DL-ENDOPEPTIDASE CWLO"/>
    <property type="match status" value="1"/>
</dbReference>
<evidence type="ECO:0000256" key="4">
    <source>
        <dbReference type="ARBA" id="ARBA00022807"/>
    </source>
</evidence>
<keyword evidence="4" id="KW-0788">Thiol protease</keyword>
<evidence type="ECO:0000256" key="3">
    <source>
        <dbReference type="ARBA" id="ARBA00022801"/>
    </source>
</evidence>
<dbReference type="InterPro" id="IPR000064">
    <property type="entry name" value="NLP_P60_dom"/>
</dbReference>
<dbReference type="Gene3D" id="3.90.1720.10">
    <property type="entry name" value="endopeptidase domain like (from Nostoc punctiforme)"/>
    <property type="match status" value="1"/>
</dbReference>
<name>A0A3G6J0H9_9CORY</name>
<protein>
    <submittedName>
        <fullName evidence="6">Putative endopeptidase</fullName>
        <ecNumber evidence="6">3.4.-.-</ecNumber>
    </submittedName>
</protein>
<evidence type="ECO:0000256" key="1">
    <source>
        <dbReference type="ARBA" id="ARBA00007074"/>
    </source>
</evidence>
<dbReference type="InterPro" id="IPR051794">
    <property type="entry name" value="PG_Endopeptidase_C40"/>
</dbReference>
<evidence type="ECO:0000256" key="2">
    <source>
        <dbReference type="ARBA" id="ARBA00022670"/>
    </source>
</evidence>
<gene>
    <name evidence="6" type="ORF">CPPEL_08835</name>
</gene>
<dbReference type="EC" id="3.4.-.-" evidence="6"/>
<dbReference type="InterPro" id="IPR038765">
    <property type="entry name" value="Papain-like_cys_pep_sf"/>
</dbReference>
<reference evidence="6 7" key="1">
    <citation type="submission" date="2018-11" db="EMBL/GenBank/DDBJ databases">
        <authorList>
            <person name="Kleinhagauer T."/>
            <person name="Glaeser S.P."/>
            <person name="Spergser J."/>
            <person name="Ruckert C."/>
            <person name="Kaempfer P."/>
            <person name="Busse H.-J."/>
        </authorList>
    </citation>
    <scope>NUCLEOTIDE SEQUENCE [LARGE SCALE GENOMIC DNA]</scope>
    <source>
        <strain evidence="6 7">812CH</strain>
    </source>
</reference>
<dbReference type="Pfam" id="PF00877">
    <property type="entry name" value="NLPC_P60"/>
    <property type="match status" value="1"/>
</dbReference>
<feature type="domain" description="NlpC/P60" evidence="5">
    <location>
        <begin position="168"/>
        <end position="281"/>
    </location>
</feature>
<dbReference type="RefSeq" id="WP_123960745.1">
    <property type="nucleotide sequence ID" value="NZ_CP033898.1"/>
</dbReference>
<evidence type="ECO:0000313" key="7">
    <source>
        <dbReference type="Proteomes" id="UP000271426"/>
    </source>
</evidence>
<dbReference type="PROSITE" id="PS51935">
    <property type="entry name" value="NLPC_P60"/>
    <property type="match status" value="1"/>
</dbReference>
<dbReference type="SUPFAM" id="SSF54001">
    <property type="entry name" value="Cysteine proteinases"/>
    <property type="match status" value="1"/>
</dbReference>
<keyword evidence="7" id="KW-1185">Reference proteome</keyword>
<dbReference type="AlphaFoldDB" id="A0A3G6J0H9"/>
<comment type="similarity">
    <text evidence="1">Belongs to the peptidase C40 family.</text>
</comment>
<dbReference type="GO" id="GO:0008234">
    <property type="term" value="F:cysteine-type peptidase activity"/>
    <property type="evidence" value="ECO:0007669"/>
    <property type="project" value="UniProtKB-KW"/>
</dbReference>
<evidence type="ECO:0000259" key="5">
    <source>
        <dbReference type="PROSITE" id="PS51935"/>
    </source>
</evidence>
<keyword evidence="2" id="KW-0645">Protease</keyword>
<dbReference type="Proteomes" id="UP000271426">
    <property type="component" value="Chromosome"/>
</dbReference>